<name>A0AAX2QXM9_9BACT</name>
<dbReference type="AlphaFoldDB" id="A0AAX2QXM9"/>
<dbReference type="Pfam" id="PF14511">
    <property type="entry name" value="RE_EcoO109I"/>
    <property type="match status" value="1"/>
</dbReference>
<organism evidence="2 3">
    <name type="scientific">Phocaeicola dorei</name>
    <dbReference type="NCBI Taxonomy" id="357276"/>
    <lineage>
        <taxon>Bacteria</taxon>
        <taxon>Pseudomonadati</taxon>
        <taxon>Bacteroidota</taxon>
        <taxon>Bacteroidia</taxon>
        <taxon>Bacteroidales</taxon>
        <taxon>Bacteroidaceae</taxon>
        <taxon>Phocaeicola</taxon>
    </lineage>
</organism>
<comment type="caution">
    <text evidence="2">The sequence shown here is derived from an EMBL/GenBank/DDBJ whole genome shotgun (WGS) entry which is preliminary data.</text>
</comment>
<feature type="domain" description="Type II restriction endonuclease EcoO109IR" evidence="1">
    <location>
        <begin position="87"/>
        <end position="281"/>
    </location>
</feature>
<evidence type="ECO:0000313" key="2">
    <source>
        <dbReference type="EMBL" id="TDB03793.1"/>
    </source>
</evidence>
<dbReference type="Proteomes" id="UP000294834">
    <property type="component" value="Unassembled WGS sequence"/>
</dbReference>
<sequence length="320" mass="36053">MAATLSNLIVKGCVISFEGTANSTFKYKLNVIATQFSTLKGFKEATIASLNAIKTVEGESSFKTLTPKEESAIRAFQEEIDLDKTIVQNFIKILTKEFVNKQITMLSTISIDTFNANPILCAALNLKTPEEFVRYNAYQAIGRSIVTSMGFLVQNLLLYSNEYIFDGKTYEEGDKTKFDLVIDRLGEVKSFLEIKSGFNDMDAGQVKHYADEIKLVEEAGNKGYIGITYGKKDDNTVTAGLLKTYVPNWEDKTLVGKELWDFISENENYHTILIESIDSVANTTLQNVSIVQKIEDKIAELIEVFHTNYNSLSEYYESLW</sequence>
<reference evidence="2 3" key="1">
    <citation type="journal article" date="2019" name="Nat. Microbiol.">
        <title>Genomic variation and strain-specific functional adaptation in the human gut microbiome during early life.</title>
        <authorList>
            <person name="Vatanen T."/>
            <person name="Plichta D.R."/>
            <person name="Somani J."/>
            <person name="Munch P.C."/>
            <person name="Arthur T.D."/>
            <person name="Hall A.B."/>
            <person name="Rudolf S."/>
            <person name="Oakeley E.J."/>
            <person name="Ke X."/>
            <person name="Young R.A."/>
            <person name="Haiser H.J."/>
            <person name="Kolde R."/>
            <person name="Yassour M."/>
            <person name="Luopajarvi K."/>
            <person name="Siljander H."/>
            <person name="Virtanen S.M."/>
            <person name="Ilonen J."/>
            <person name="Uibo R."/>
            <person name="Tillmann V."/>
            <person name="Mokurov S."/>
            <person name="Dorshakova N."/>
            <person name="Porter J.A."/>
            <person name="McHardy A.C."/>
            <person name="Lahdesmaki H."/>
            <person name="Vlamakis H."/>
            <person name="Huttenhower C."/>
            <person name="Knip M."/>
            <person name="Xavier R.J."/>
        </authorList>
    </citation>
    <scope>NUCLEOTIDE SEQUENCE [LARGE SCALE GENOMIC DNA]</scope>
    <source>
        <strain evidence="2 3">RJX1052</strain>
    </source>
</reference>
<dbReference type="EMBL" id="SLTX01000002">
    <property type="protein sequence ID" value="TDB03793.1"/>
    <property type="molecule type" value="Genomic_DNA"/>
</dbReference>
<gene>
    <name evidence="2" type="ORF">E1J06_21805</name>
</gene>
<evidence type="ECO:0000313" key="3">
    <source>
        <dbReference type="Proteomes" id="UP000294834"/>
    </source>
</evidence>
<accession>A0AAX2QXM9</accession>
<protein>
    <recommendedName>
        <fullName evidence="1">Type II restriction endonuclease EcoO109IR domain-containing protein</fullName>
    </recommendedName>
</protein>
<dbReference type="InterPro" id="IPR011335">
    <property type="entry name" value="Restrct_endonuc-II-like"/>
</dbReference>
<dbReference type="SUPFAM" id="SSF52980">
    <property type="entry name" value="Restriction endonuclease-like"/>
    <property type="match status" value="1"/>
</dbReference>
<dbReference type="InterPro" id="IPR032793">
    <property type="entry name" value="RE_EcoO109IR"/>
</dbReference>
<evidence type="ECO:0000259" key="1">
    <source>
        <dbReference type="Pfam" id="PF14511"/>
    </source>
</evidence>
<dbReference type="RefSeq" id="WP_134770162.1">
    <property type="nucleotide sequence ID" value="NZ_CP046427.1"/>
</dbReference>
<dbReference type="CDD" id="cd22345">
    <property type="entry name" value="PDDEXK_nuclease"/>
    <property type="match status" value="1"/>
</dbReference>
<proteinExistence type="predicted"/>